<sequence>MKLHIKNKIDLDGQVELVEQSYPVKLTEKNGHIYLTYTNEEEETVMLKCNEQELVMTRYSTPKSIMRFHRENPALVAIPTPVGLQHLQTQTSVYELDAEQQQLKIHYQLKQVDGESVFANYQLEINWA</sequence>
<dbReference type="Proteomes" id="UP000700800">
    <property type="component" value="Unassembled WGS sequence"/>
</dbReference>
<reference evidence="1 5" key="1">
    <citation type="submission" date="2014-02" db="EMBL/GenBank/DDBJ databases">
        <authorList>
            <person name="Manrique M."/>
        </authorList>
    </citation>
    <scope>NUCLEOTIDE SEQUENCE [LARGE SCALE GENOMIC DNA]</scope>
    <source>
        <strain evidence="1 5">LMG17956</strain>
    </source>
</reference>
<dbReference type="Pfam" id="PF09148">
    <property type="entry name" value="DUF1934"/>
    <property type="match status" value="1"/>
</dbReference>
<dbReference type="EMBL" id="FOBM01000002">
    <property type="protein sequence ID" value="SEM05074.1"/>
    <property type="molecule type" value="Genomic_DNA"/>
</dbReference>
<reference evidence="1 5" key="2">
    <citation type="submission" date="2014-05" db="EMBL/GenBank/DDBJ databases">
        <title>Genome sequence of Streptococcus gallolyticus.</title>
        <authorList>
            <person name="Del Campo R."/>
        </authorList>
    </citation>
    <scope>NUCLEOTIDE SEQUENCE [LARGE SCALE GENOMIC DNA]</scope>
    <source>
        <strain evidence="1 5">LMG17956</strain>
    </source>
</reference>
<dbReference type="Proteomes" id="UP000182712">
    <property type="component" value="Unassembled WGS sequence"/>
</dbReference>
<dbReference type="Proteomes" id="UP000182764">
    <property type="component" value="Unassembled WGS sequence"/>
</dbReference>
<reference evidence="2" key="4">
    <citation type="submission" date="2019-04" db="EMBL/GenBank/DDBJ databases">
        <title>Evolution of Biomass-Degrading Anaerobic Consortia Revealed by Metagenomics.</title>
        <authorList>
            <person name="Peng X."/>
        </authorList>
    </citation>
    <scope>NUCLEOTIDE SEQUENCE</scope>
    <source>
        <strain evidence="2">SIG195</strain>
    </source>
</reference>
<dbReference type="Proteomes" id="UP000027584">
    <property type="component" value="Unassembled WGS sequence"/>
</dbReference>
<proteinExistence type="predicted"/>
<dbReference type="EMBL" id="CCBC010000212">
    <property type="protein sequence ID" value="CDO18979.1"/>
    <property type="molecule type" value="Genomic_DNA"/>
</dbReference>
<dbReference type="Gene3D" id="2.40.128.20">
    <property type="match status" value="1"/>
</dbReference>
<evidence type="ECO:0000313" key="6">
    <source>
        <dbReference type="Proteomes" id="UP000182712"/>
    </source>
</evidence>
<dbReference type="RefSeq" id="WP_039695464.1">
    <property type="nucleotide sequence ID" value="NZ_FNUH01000003.1"/>
</dbReference>
<evidence type="ECO:0000313" key="5">
    <source>
        <dbReference type="Proteomes" id="UP000027584"/>
    </source>
</evidence>
<evidence type="ECO:0000313" key="3">
    <source>
        <dbReference type="EMBL" id="SEM05074.1"/>
    </source>
</evidence>
<dbReference type="SUPFAM" id="SSF50814">
    <property type="entry name" value="Lipocalins"/>
    <property type="match status" value="1"/>
</dbReference>
<protein>
    <submittedName>
        <fullName evidence="2">DUF1934 domain-containing protein</fullName>
    </submittedName>
</protein>
<dbReference type="InterPro" id="IPR012674">
    <property type="entry name" value="Calycin"/>
</dbReference>
<dbReference type="AlphaFoldDB" id="A0A060RJG8"/>
<accession>A0A060RJG8</accession>
<organism evidence="1 5">
    <name type="scientific">Streptococcus gallolyticus</name>
    <dbReference type="NCBI Taxonomy" id="315405"/>
    <lineage>
        <taxon>Bacteria</taxon>
        <taxon>Bacillati</taxon>
        <taxon>Bacillota</taxon>
        <taxon>Bacilli</taxon>
        <taxon>Lactobacillales</taxon>
        <taxon>Streptococcaceae</taxon>
        <taxon>Streptococcus</taxon>
    </lineage>
</organism>
<reference evidence="6 7" key="3">
    <citation type="submission" date="2016-10" db="EMBL/GenBank/DDBJ databases">
        <authorList>
            <person name="de Groot N.N."/>
        </authorList>
    </citation>
    <scope>NUCLEOTIDE SEQUENCE [LARGE SCALE GENOMIC DNA]</scope>
    <source>
        <strain evidence="3 7">VTM1R29</strain>
        <strain evidence="4 6">VTM2R47</strain>
    </source>
</reference>
<evidence type="ECO:0000313" key="4">
    <source>
        <dbReference type="EMBL" id="SES02206.1"/>
    </source>
</evidence>
<evidence type="ECO:0000313" key="7">
    <source>
        <dbReference type="Proteomes" id="UP000182764"/>
    </source>
</evidence>
<name>A0A060RJG8_9STRE</name>
<gene>
    <name evidence="1" type="ORF">BN963_SGAL_02186</name>
    <name evidence="2" type="ORF">E7156_08610</name>
    <name evidence="3" type="ORF">SAMN04487839_10291</name>
    <name evidence="4" type="ORF">SAMN04487840_1146</name>
</gene>
<evidence type="ECO:0000313" key="2">
    <source>
        <dbReference type="EMBL" id="MBE6165330.1"/>
    </source>
</evidence>
<dbReference type="EMBL" id="FOGM01000014">
    <property type="protein sequence ID" value="SES02206.1"/>
    <property type="molecule type" value="Genomic_DNA"/>
</dbReference>
<dbReference type="InterPro" id="IPR015231">
    <property type="entry name" value="DUF1934"/>
</dbReference>
<dbReference type="EMBL" id="SVAF01000028">
    <property type="protein sequence ID" value="MBE6165330.1"/>
    <property type="molecule type" value="Genomic_DNA"/>
</dbReference>
<evidence type="ECO:0000313" key="1">
    <source>
        <dbReference type="EMBL" id="CDO18979.1"/>
    </source>
</evidence>